<evidence type="ECO:0000313" key="17">
    <source>
        <dbReference type="Proteomes" id="UP000006906"/>
    </source>
</evidence>
<evidence type="ECO:0000256" key="5">
    <source>
        <dbReference type="ARBA" id="ARBA00022679"/>
    </source>
</evidence>
<keyword evidence="7" id="KW-0418">Kinase</keyword>
<keyword evidence="17" id="KW-1185">Reference proteome</keyword>
<dbReference type="FunCoup" id="A0A2K3DD65">
    <property type="interactions" value="197"/>
</dbReference>
<dbReference type="STRING" id="3055.A0A2K3DD65"/>
<evidence type="ECO:0000256" key="3">
    <source>
        <dbReference type="ARBA" id="ARBA00022528"/>
    </source>
</evidence>
<evidence type="ECO:0000256" key="1">
    <source>
        <dbReference type="ARBA" id="ARBA00004508"/>
    </source>
</evidence>
<dbReference type="GeneID" id="5720161"/>
<evidence type="ECO:0000313" key="16">
    <source>
        <dbReference type="EMBL" id="PNW78469.1"/>
    </source>
</evidence>
<comment type="similarity">
    <text evidence="2">Belongs to the polyprenol kinase family.</text>
</comment>
<keyword evidence="8" id="KW-0809">Transit peptide</keyword>
<dbReference type="PANTHER" id="PTHR32523">
    <property type="entry name" value="PHYTOL KINASE 1, CHLOROPLASTIC"/>
    <property type="match status" value="1"/>
</dbReference>
<keyword evidence="3" id="KW-0150">Chloroplast</keyword>
<dbReference type="PANTHER" id="PTHR32523:SF8">
    <property type="entry name" value="DOLICHOL KINASE"/>
    <property type="match status" value="1"/>
</dbReference>
<dbReference type="ExpressionAtlas" id="A0A2K3DD65">
    <property type="expression patterns" value="baseline"/>
</dbReference>
<feature type="transmembrane region" description="Helical" evidence="15">
    <location>
        <begin position="388"/>
        <end position="413"/>
    </location>
</feature>
<evidence type="ECO:0000256" key="12">
    <source>
        <dbReference type="ARBA" id="ARBA00039024"/>
    </source>
</evidence>
<name>A0A2K3DD65_CHLRE</name>
<dbReference type="GO" id="GO:0016020">
    <property type="term" value="C:membrane"/>
    <property type="evidence" value="ECO:0007669"/>
    <property type="project" value="UniProtKB-SubCell"/>
</dbReference>
<evidence type="ECO:0000256" key="4">
    <source>
        <dbReference type="ARBA" id="ARBA00022640"/>
    </source>
</evidence>
<evidence type="ECO:0000256" key="14">
    <source>
        <dbReference type="SAM" id="MobiDB-lite"/>
    </source>
</evidence>
<protein>
    <recommendedName>
        <fullName evidence="12">phytol kinase</fullName>
        <ecNumber evidence="12">2.7.1.182</ecNumber>
    </recommendedName>
</protein>
<gene>
    <name evidence="16" type="ORF">CHLRE_09g396250v5</name>
</gene>
<feature type="transmembrane region" description="Helical" evidence="15">
    <location>
        <begin position="145"/>
        <end position="167"/>
    </location>
</feature>
<feature type="transmembrane region" description="Helical" evidence="15">
    <location>
        <begin position="306"/>
        <end position="329"/>
    </location>
</feature>
<comment type="subcellular location">
    <subcellularLocation>
        <location evidence="1">Plastid</location>
        <location evidence="1">Chloroplast membrane</location>
        <topology evidence="1">Multi-pass membrane protein</topology>
    </subcellularLocation>
</comment>
<keyword evidence="5" id="KW-0808">Transferase</keyword>
<dbReference type="InterPro" id="IPR039606">
    <property type="entry name" value="Phytol/farnesol_kinase"/>
</dbReference>
<evidence type="ECO:0000256" key="10">
    <source>
        <dbReference type="ARBA" id="ARBA00023136"/>
    </source>
</evidence>
<keyword evidence="10 15" id="KW-0472">Membrane</keyword>
<feature type="region of interest" description="Disordered" evidence="14">
    <location>
        <begin position="97"/>
        <end position="122"/>
    </location>
</feature>
<evidence type="ECO:0000256" key="8">
    <source>
        <dbReference type="ARBA" id="ARBA00022946"/>
    </source>
</evidence>
<evidence type="ECO:0000256" key="11">
    <source>
        <dbReference type="ARBA" id="ARBA00024015"/>
    </source>
</evidence>
<dbReference type="OrthoDB" id="5673at2759"/>
<accession>A0A2K3DD65</accession>
<reference evidence="16 17" key="1">
    <citation type="journal article" date="2007" name="Science">
        <title>The Chlamydomonas genome reveals the evolution of key animal and plant functions.</title>
        <authorList>
            <person name="Merchant S.S."/>
            <person name="Prochnik S.E."/>
            <person name="Vallon O."/>
            <person name="Harris E.H."/>
            <person name="Karpowicz S.J."/>
            <person name="Witman G.B."/>
            <person name="Terry A."/>
            <person name="Salamov A."/>
            <person name="Fritz-Laylin L.K."/>
            <person name="Marechal-Drouard L."/>
            <person name="Marshall W.F."/>
            <person name="Qu L.H."/>
            <person name="Nelson D.R."/>
            <person name="Sanderfoot A.A."/>
            <person name="Spalding M.H."/>
            <person name="Kapitonov V.V."/>
            <person name="Ren Q."/>
            <person name="Ferris P."/>
            <person name="Lindquist E."/>
            <person name="Shapiro H."/>
            <person name="Lucas S.M."/>
            <person name="Grimwood J."/>
            <person name="Schmutz J."/>
            <person name="Cardol P."/>
            <person name="Cerutti H."/>
            <person name="Chanfreau G."/>
            <person name="Chen C.L."/>
            <person name="Cognat V."/>
            <person name="Croft M.T."/>
            <person name="Dent R."/>
            <person name="Dutcher S."/>
            <person name="Fernandez E."/>
            <person name="Fukuzawa H."/>
            <person name="Gonzalez-Ballester D."/>
            <person name="Gonzalez-Halphen D."/>
            <person name="Hallmann A."/>
            <person name="Hanikenne M."/>
            <person name="Hippler M."/>
            <person name="Inwood W."/>
            <person name="Jabbari K."/>
            <person name="Kalanon M."/>
            <person name="Kuras R."/>
            <person name="Lefebvre P.A."/>
            <person name="Lemaire S.D."/>
            <person name="Lobanov A.V."/>
            <person name="Lohr M."/>
            <person name="Manuell A."/>
            <person name="Meier I."/>
            <person name="Mets L."/>
            <person name="Mittag M."/>
            <person name="Mittelmeier T."/>
            <person name="Moroney J.V."/>
            <person name="Moseley J."/>
            <person name="Napoli C."/>
            <person name="Nedelcu A.M."/>
            <person name="Niyogi K."/>
            <person name="Novoselov S.V."/>
            <person name="Paulsen I.T."/>
            <person name="Pazour G."/>
            <person name="Purton S."/>
            <person name="Ral J.P."/>
            <person name="Riano-Pachon D.M."/>
            <person name="Riekhof W."/>
            <person name="Rymarquis L."/>
            <person name="Schroda M."/>
            <person name="Stern D."/>
            <person name="Umen J."/>
            <person name="Willows R."/>
            <person name="Wilson N."/>
            <person name="Zimmer S.L."/>
            <person name="Allmer J."/>
            <person name="Balk J."/>
            <person name="Bisova K."/>
            <person name="Chen C.J."/>
            <person name="Elias M."/>
            <person name="Gendler K."/>
            <person name="Hauser C."/>
            <person name="Lamb M.R."/>
            <person name="Ledford H."/>
            <person name="Long J.C."/>
            <person name="Minagawa J."/>
            <person name="Page M.D."/>
            <person name="Pan J."/>
            <person name="Pootakham W."/>
            <person name="Roje S."/>
            <person name="Rose A."/>
            <person name="Stahlberg E."/>
            <person name="Terauchi A.M."/>
            <person name="Yang P."/>
            <person name="Ball S."/>
            <person name="Bowler C."/>
            <person name="Dieckmann C.L."/>
            <person name="Gladyshev V.N."/>
            <person name="Green P."/>
            <person name="Jorgensen R."/>
            <person name="Mayfield S."/>
            <person name="Mueller-Roeber B."/>
            <person name="Rajamani S."/>
            <person name="Sayre R.T."/>
            <person name="Brokstein P."/>
            <person name="Dubchak I."/>
            <person name="Goodstein D."/>
            <person name="Hornick L."/>
            <person name="Huang Y.W."/>
            <person name="Jhaveri J."/>
            <person name="Luo Y."/>
            <person name="Martinez D."/>
            <person name="Ngau W.C."/>
            <person name="Otillar B."/>
            <person name="Poliakov A."/>
            <person name="Porter A."/>
            <person name="Szajkowski L."/>
            <person name="Werner G."/>
            <person name="Zhou K."/>
            <person name="Grigoriev I.V."/>
            <person name="Rokhsar D.S."/>
            <person name="Grossman A.R."/>
        </authorList>
    </citation>
    <scope>NUCLEOTIDE SEQUENCE [LARGE SCALE GENOMIC DNA]</scope>
    <source>
        <strain evidence="17">CC-503</strain>
    </source>
</reference>
<keyword evidence="9 15" id="KW-1133">Transmembrane helix</keyword>
<keyword evidence="4" id="KW-0934">Plastid</keyword>
<dbReference type="GO" id="GO:0016301">
    <property type="term" value="F:kinase activity"/>
    <property type="evidence" value="ECO:0000318"/>
    <property type="project" value="GO_Central"/>
</dbReference>
<evidence type="ECO:0000256" key="6">
    <source>
        <dbReference type="ARBA" id="ARBA00022692"/>
    </source>
</evidence>
<dbReference type="GO" id="GO:0010276">
    <property type="term" value="F:phytol kinase activity"/>
    <property type="evidence" value="ECO:0007669"/>
    <property type="project" value="UniProtKB-EC"/>
</dbReference>
<evidence type="ECO:0000256" key="13">
    <source>
        <dbReference type="ARBA" id="ARBA00048889"/>
    </source>
</evidence>
<dbReference type="GO" id="GO:0009507">
    <property type="term" value="C:chloroplast"/>
    <property type="evidence" value="ECO:0007669"/>
    <property type="project" value="UniProtKB-SubCell"/>
</dbReference>
<dbReference type="AlphaFoldDB" id="A0A2K3DD65"/>
<feature type="transmembrane region" description="Helical" evidence="15">
    <location>
        <begin position="364"/>
        <end position="382"/>
    </location>
</feature>
<dbReference type="KEGG" id="cre:CHLRE_09g396250v5"/>
<proteinExistence type="inferred from homology"/>
<evidence type="ECO:0000256" key="7">
    <source>
        <dbReference type="ARBA" id="ARBA00022777"/>
    </source>
</evidence>
<dbReference type="EC" id="2.7.1.182" evidence="12"/>
<evidence type="ECO:0000256" key="2">
    <source>
        <dbReference type="ARBA" id="ARBA00010794"/>
    </source>
</evidence>
<comment type="pathway">
    <text evidence="11">Cofactor biosynthesis; tocopherol biosynthesis.</text>
</comment>
<sequence length="420" mass="42339">MPATYLSATPHQAIMAPAAASLVTPVLGAATSAGWRLARHGPVLPAPACISPAAASHVTRAALTTADVSTTGAASGGACAAGRRHLVHATPRALGAKSARSQAVLPLQSPPQPGAPRRRALPSTTTVSALPEFVGALAASPYRDYYVLAGAAVGAVVWVKLFDYLAANGTLEQKLSRKLVHTTTGPIFVLTWALFSANPMARVLAAVVPMLNFMRLFAVGTGLVSDPGLVNSVSRSGDRTELLKGPLFYVVTLVAATVLCWRDNPAGLIAVSMMCGGDGLADIVGRRLGRGNPLPYNTQKSVAGSVAMLVGGYGMAYGLISLFCGLGFFACYPPATLFGCLGAVALAATAVESLPINKWVDDNVSVPIVAAALSLVLLPQPAEAAAAVASAAAAVVPVAAAGMAVTTVAAAAAGSISLSV</sequence>
<feature type="transmembrane region" description="Helical" evidence="15">
    <location>
        <begin position="335"/>
        <end position="352"/>
    </location>
</feature>
<keyword evidence="6 15" id="KW-0812">Transmembrane</keyword>
<evidence type="ECO:0000256" key="15">
    <source>
        <dbReference type="SAM" id="Phobius"/>
    </source>
</evidence>
<dbReference type="EMBL" id="CM008970">
    <property type="protein sequence ID" value="PNW78469.1"/>
    <property type="molecule type" value="Genomic_DNA"/>
</dbReference>
<dbReference type="RefSeq" id="XP_042920899.1">
    <property type="nucleotide sequence ID" value="XM_043065794.1"/>
</dbReference>
<dbReference type="InParanoid" id="A0A2K3DD65"/>
<organism evidence="16 17">
    <name type="scientific">Chlamydomonas reinhardtii</name>
    <name type="common">Chlamydomonas smithii</name>
    <dbReference type="NCBI Taxonomy" id="3055"/>
    <lineage>
        <taxon>Eukaryota</taxon>
        <taxon>Viridiplantae</taxon>
        <taxon>Chlorophyta</taxon>
        <taxon>core chlorophytes</taxon>
        <taxon>Chlorophyceae</taxon>
        <taxon>CS clade</taxon>
        <taxon>Chlamydomonadales</taxon>
        <taxon>Chlamydomonadaceae</taxon>
        <taxon>Chlamydomonas</taxon>
    </lineage>
</organism>
<dbReference type="Gramene" id="PNW78469">
    <property type="protein sequence ID" value="PNW78469"/>
    <property type="gene ID" value="CHLRE_09g396250v5"/>
</dbReference>
<dbReference type="Proteomes" id="UP000006906">
    <property type="component" value="Chromosome 9"/>
</dbReference>
<evidence type="ECO:0000256" key="9">
    <source>
        <dbReference type="ARBA" id="ARBA00022989"/>
    </source>
</evidence>
<comment type="catalytic activity">
    <reaction evidence="13">
        <text>phytol + CTP = phytyl phosphate + CDP + H(+)</text>
        <dbReference type="Rhea" id="RHEA:38055"/>
        <dbReference type="ChEBI" id="CHEBI:15378"/>
        <dbReference type="ChEBI" id="CHEBI:17327"/>
        <dbReference type="ChEBI" id="CHEBI:37563"/>
        <dbReference type="ChEBI" id="CHEBI:58069"/>
        <dbReference type="ChEBI" id="CHEBI:75483"/>
        <dbReference type="EC" id="2.7.1.182"/>
    </reaction>
</comment>